<feature type="compositionally biased region" description="Low complexity" evidence="7">
    <location>
        <begin position="942"/>
        <end position="955"/>
    </location>
</feature>
<evidence type="ECO:0000256" key="5">
    <source>
        <dbReference type="ARBA" id="ARBA00023242"/>
    </source>
</evidence>
<feature type="compositionally biased region" description="Low complexity" evidence="7">
    <location>
        <begin position="44"/>
        <end position="68"/>
    </location>
</feature>
<feature type="compositionally biased region" description="Basic and acidic residues" evidence="7">
    <location>
        <begin position="608"/>
        <end position="617"/>
    </location>
</feature>
<feature type="compositionally biased region" description="Polar residues" evidence="7">
    <location>
        <begin position="647"/>
        <end position="656"/>
    </location>
</feature>
<feature type="compositionally biased region" description="Pro residues" evidence="7">
    <location>
        <begin position="511"/>
        <end position="521"/>
    </location>
</feature>
<evidence type="ECO:0000256" key="4">
    <source>
        <dbReference type="ARBA" id="ARBA00023163"/>
    </source>
</evidence>
<evidence type="ECO:0000256" key="6">
    <source>
        <dbReference type="PROSITE-ProRule" id="PRU00094"/>
    </source>
</evidence>
<dbReference type="GO" id="GO:0008270">
    <property type="term" value="F:zinc ion binding"/>
    <property type="evidence" value="ECO:0007669"/>
    <property type="project" value="UniProtKB-KW"/>
</dbReference>
<keyword evidence="3" id="KW-0805">Transcription regulation</keyword>
<keyword evidence="6" id="KW-0479">Metal-binding</keyword>
<evidence type="ECO:0000256" key="1">
    <source>
        <dbReference type="ARBA" id="ARBA00004123"/>
    </source>
</evidence>
<protein>
    <submittedName>
        <fullName evidence="9">SWI/SNF chromatin-remodeling complex subunit</fullName>
    </submittedName>
</protein>
<feature type="compositionally biased region" description="Polar residues" evidence="7">
    <location>
        <begin position="118"/>
        <end position="137"/>
    </location>
</feature>
<dbReference type="EMBL" id="JADGJQ010000018">
    <property type="protein sequence ID" value="KAJ3180015.1"/>
    <property type="molecule type" value="Genomic_DNA"/>
</dbReference>
<evidence type="ECO:0000256" key="3">
    <source>
        <dbReference type="ARBA" id="ARBA00023015"/>
    </source>
</evidence>
<feature type="compositionally biased region" description="Low complexity" evidence="7">
    <location>
        <begin position="1028"/>
        <end position="1059"/>
    </location>
</feature>
<evidence type="ECO:0000313" key="9">
    <source>
        <dbReference type="EMBL" id="KAJ3180015.1"/>
    </source>
</evidence>
<dbReference type="SUPFAM" id="SSF57716">
    <property type="entry name" value="Glucocorticoid receptor-like (DNA-binding domain)"/>
    <property type="match status" value="1"/>
</dbReference>
<feature type="compositionally biased region" description="Low complexity" evidence="7">
    <location>
        <begin position="206"/>
        <end position="229"/>
    </location>
</feature>
<feature type="compositionally biased region" description="Acidic residues" evidence="7">
    <location>
        <begin position="752"/>
        <end position="771"/>
    </location>
</feature>
<sequence length="1930" mass="206020">MEQQVQPPHAASAGAVERAAGEPPPPPAPSLTDSPSPRAPPPAAATSPLTSAEPHQTLSSPIPTLSLLATHESHITPSSGLLPNATSGRSFQYTPAADEADHLPTAPSVYAKDAAANPPSNKLPSPSRSSPAENTPVENGAISKGPATPEDAAGTLPRVPSSAPPHVDSALDFEAWSAMQTGANTKLEASRTVPPDLRPSSEMQPTAQTNSTDSSATSAPSPQPLASALPLPQSTLLHSGLQQAAAMPPIAPPYGFPHPGLANLGVSVPPLNVDSRAPPSPFTGGIAAGNTVPSSPLAAPPVPANFAFNQLPGLQMPTYPGLTQQISPQQQYQIRPNAKMLQHIQTLRMQAAAGLSPLYGMPTGTTSPRPPTPPQQSPNSPQVRSPGASVVASPISGLSQKMGSPRPSAAPPNVRPFYPVNPPVPPHGNPYTPPSWPTPIAGTQTQVPHQFPGPAMARPALSSVAVGARPYIPTAGASPMIQPPSSVASGFGRPYQPYQPVRSAGNAPAAFPRPPPQPPSAPISGLSDPEPPPKEPSPQTLPSEPQSGTQKAVAEGQGPPLEEMPKNGLLGDKVPSVASETLLPAEQPGAASEAAASLSDAQGSAAEPPRDAGKAEPESQGNNSSMDVDNELWKDPSSDSAQEEKSSGQSLATENGLTEPEEELMFGTPSSLPPNVTGDANPSTEPGSAGVTGEDAGEMGLEPSSALGLVPEQSDPPLPVAQPTELENAPEPDGADTQSAKAPSPGPPPMDETSDGAEPEVEEPSTDDILTEEPGSASAKPRPSYYELMRLEIAQERLQNEHAPPNQHHGSRLSSMSMDGTQNSSAARSRTSTGQINMPAQFAAMPGSVSSMGGMSASTYMRHQGKPSMEMSSQQSSPLQAARIERMRTMSQNFAQAPQSMVQNQFLLQGAGMPMQQQMFTAPVAQAPFSIGTVPVPRGGFQAQIQQQQQKQQQQAPASGQMVGLGLSQHGMPLQGTAPNRWAPQQTAQPMSLNGVQQAGVVGPNYPAPYHFSENPQPPAGVTTLRYPVSQSSSPLQQQLPQPQHVQQLQQQNQQLQPPDVGLNGPPAVAAPYRDPYIVWEKSLDVYLAREAAYTKAMTLQTARQRALIDAKGKEVDYLRAKHRQRVEQSQAPLDLFVSRKRKLTEDLTFSEQELSNVASQPETLVPIRLDLDVDGVKVRDTFTWNLHENLVQPVKFAELMCEDLHLPAAFVPAIERAITEQISDYHQHAPSALIAGSSDSRGNNGMDWAENDAPELRTIIKLDITVGNHCLVDQFEWDLNCKRNNPEAFAEHMCNELALSLEFKTAIAHQIREQVQTFAKSLLLVDHQFDGQPIDDEDLSSCFLAPLDRMHVIRTGKDKAIFGPYYNPVSDVEIEKMEKDRERDTRRKRRQTQRSRRAISLPDREFPKTNRTGPLIYNPAEVVDPLAAIAPIAGTRRNAARKTRAGGLADSIASAVAPMPAVPEVPEPPPPLPHEVSMVRGWVCENCGVGAAATPIIRKNAAGEMLLCDECGLYLARNGAPRPVPRPSLTESPASPAFSERARSFRSPSDAGLHPRQEEQEQEMVANALEPVLSPVPLPALPTPPAPPLVSPAPLDMTAVHQAQVQSPTSASPLVTSATSHAAGGGGLAHQAQGHTMQMRIPQPAWLTQCRDALLEIYPDDRFDIVPKGRTGELRLKCLDCPGKLYQTGPNESLTNFEIHLKNRHHRANVHARVAAQANGEYQERRGSHHSSSHRHSHPAVPPPPQAQTALPIAQMHSLVPDPTNSLPPSMRPAAPQQHQQIQYPQHYSHHPPAVGPVPYPHQQHQPPLPRQNPAAPYQNLDDVDDDDLPPSPAFARQPQHQQSWGQQQQQQQQYQFHNSALPPSSSSSSSAMMMIDLVEPELEPRPPFPQDHAGDDEGADDDYAASLRRASTHSAISNYSSTHGGSYM</sequence>
<feature type="compositionally biased region" description="Low complexity" evidence="7">
    <location>
        <begin position="590"/>
        <end position="601"/>
    </location>
</feature>
<feature type="domain" description="GATA-type" evidence="8">
    <location>
        <begin position="1479"/>
        <end position="1542"/>
    </location>
</feature>
<feature type="region of interest" description="Disordered" evidence="7">
    <location>
        <begin position="941"/>
        <end position="982"/>
    </location>
</feature>
<feature type="compositionally biased region" description="Acidic residues" evidence="7">
    <location>
        <begin position="1896"/>
        <end position="1905"/>
    </location>
</feature>
<keyword evidence="10" id="KW-1185">Reference proteome</keyword>
<comment type="similarity">
    <text evidence="2">Belongs to the SNF5 family.</text>
</comment>
<dbReference type="Pfam" id="PF04855">
    <property type="entry name" value="SNF5"/>
    <property type="match status" value="1"/>
</dbReference>
<reference evidence="9" key="1">
    <citation type="submission" date="2020-05" db="EMBL/GenBank/DDBJ databases">
        <title>Phylogenomic resolution of chytrid fungi.</title>
        <authorList>
            <person name="Stajich J.E."/>
            <person name="Amses K."/>
            <person name="Simmons R."/>
            <person name="Seto K."/>
            <person name="Myers J."/>
            <person name="Bonds A."/>
            <person name="Quandt C.A."/>
            <person name="Barry K."/>
            <person name="Liu P."/>
            <person name="Grigoriev I."/>
            <person name="Longcore J.E."/>
            <person name="James T.Y."/>
        </authorList>
    </citation>
    <scope>NUCLEOTIDE SEQUENCE</scope>
    <source>
        <strain evidence="9">JEL0379</strain>
    </source>
</reference>
<feature type="region of interest" description="Disordered" evidence="7">
    <location>
        <begin position="800"/>
        <end position="828"/>
    </location>
</feature>
<keyword evidence="5" id="KW-0539">Nucleus</keyword>
<dbReference type="GO" id="GO:0006355">
    <property type="term" value="P:regulation of DNA-templated transcription"/>
    <property type="evidence" value="ECO:0007669"/>
    <property type="project" value="InterPro"/>
</dbReference>
<feature type="compositionally biased region" description="Basic and acidic residues" evidence="7">
    <location>
        <begin position="631"/>
        <end position="646"/>
    </location>
</feature>
<accession>A0AAD5XRD5</accession>
<keyword evidence="6" id="KW-0862">Zinc</keyword>
<feature type="compositionally biased region" description="Basic residues" evidence="7">
    <location>
        <begin position="1387"/>
        <end position="1398"/>
    </location>
</feature>
<feature type="region of interest" description="Disordered" evidence="7">
    <location>
        <begin position="1720"/>
        <end position="1871"/>
    </location>
</feature>
<keyword evidence="4" id="KW-0804">Transcription</keyword>
<dbReference type="InterPro" id="IPR013088">
    <property type="entry name" value="Znf_NHR/GATA"/>
</dbReference>
<dbReference type="InterPro" id="IPR006939">
    <property type="entry name" value="SNF5"/>
</dbReference>
<feature type="compositionally biased region" description="Low complexity" evidence="7">
    <location>
        <begin position="377"/>
        <end position="386"/>
    </location>
</feature>
<feature type="compositionally biased region" description="Polar residues" evidence="7">
    <location>
        <begin position="75"/>
        <end position="93"/>
    </location>
</feature>
<organism evidence="9 10">
    <name type="scientific">Geranomyces variabilis</name>
    <dbReference type="NCBI Taxonomy" id="109894"/>
    <lineage>
        <taxon>Eukaryota</taxon>
        <taxon>Fungi</taxon>
        <taxon>Fungi incertae sedis</taxon>
        <taxon>Chytridiomycota</taxon>
        <taxon>Chytridiomycota incertae sedis</taxon>
        <taxon>Chytridiomycetes</taxon>
        <taxon>Spizellomycetales</taxon>
        <taxon>Powellomycetaceae</taxon>
        <taxon>Geranomyces</taxon>
    </lineage>
</organism>
<feature type="compositionally biased region" description="Low complexity" evidence="7">
    <location>
        <begin position="1839"/>
        <end position="1857"/>
    </location>
</feature>
<dbReference type="Proteomes" id="UP001212152">
    <property type="component" value="Unassembled WGS sequence"/>
</dbReference>
<feature type="region of interest" description="Disordered" evidence="7">
    <location>
        <begin position="1602"/>
        <end position="1636"/>
    </location>
</feature>
<feature type="region of interest" description="Disordered" evidence="7">
    <location>
        <begin position="1378"/>
        <end position="1406"/>
    </location>
</feature>
<evidence type="ECO:0000256" key="2">
    <source>
        <dbReference type="ARBA" id="ARBA00010239"/>
    </source>
</evidence>
<feature type="region of interest" description="Disordered" evidence="7">
    <location>
        <begin position="1"/>
        <end position="229"/>
    </location>
</feature>
<feature type="region of interest" description="Disordered" evidence="7">
    <location>
        <begin position="1525"/>
        <end position="1563"/>
    </location>
</feature>
<feature type="compositionally biased region" description="Low complexity" evidence="7">
    <location>
        <begin position="1777"/>
        <end position="1794"/>
    </location>
</feature>
<feature type="compositionally biased region" description="Polar residues" evidence="7">
    <location>
        <begin position="668"/>
        <end position="686"/>
    </location>
</feature>
<evidence type="ECO:0000313" key="10">
    <source>
        <dbReference type="Proteomes" id="UP001212152"/>
    </source>
</evidence>
<dbReference type="GO" id="GO:0043565">
    <property type="term" value="F:sequence-specific DNA binding"/>
    <property type="evidence" value="ECO:0007669"/>
    <property type="project" value="InterPro"/>
</dbReference>
<comment type="subcellular location">
    <subcellularLocation>
        <location evidence="1">Nucleus</location>
    </subcellularLocation>
</comment>
<feature type="compositionally biased region" description="Basic residues" evidence="7">
    <location>
        <begin position="1728"/>
        <end position="1739"/>
    </location>
</feature>
<dbReference type="GO" id="GO:0000228">
    <property type="term" value="C:nuclear chromosome"/>
    <property type="evidence" value="ECO:0007669"/>
    <property type="project" value="InterPro"/>
</dbReference>
<feature type="compositionally biased region" description="Polar residues" evidence="7">
    <location>
        <begin position="1914"/>
        <end position="1930"/>
    </location>
</feature>
<dbReference type="SMART" id="SM00401">
    <property type="entry name" value="ZnF_GATA"/>
    <property type="match status" value="1"/>
</dbReference>
<feature type="compositionally biased region" description="Polar residues" evidence="7">
    <location>
        <begin position="812"/>
        <end position="828"/>
    </location>
</feature>
<dbReference type="PROSITE" id="PS50114">
    <property type="entry name" value="GATA_ZN_FINGER_2"/>
    <property type="match status" value="1"/>
</dbReference>
<feature type="compositionally biased region" description="Polar residues" evidence="7">
    <location>
        <begin position="1602"/>
        <end position="1616"/>
    </location>
</feature>
<keyword evidence="6" id="KW-0863">Zinc-finger</keyword>
<dbReference type="Gene3D" id="3.30.50.10">
    <property type="entry name" value="Erythroid Transcription Factor GATA-1, subunit A"/>
    <property type="match status" value="1"/>
</dbReference>
<feature type="region of interest" description="Disordered" evidence="7">
    <location>
        <begin position="472"/>
        <end position="784"/>
    </location>
</feature>
<evidence type="ECO:0000259" key="8">
    <source>
        <dbReference type="PROSITE" id="PS50114"/>
    </source>
</evidence>
<evidence type="ECO:0000256" key="7">
    <source>
        <dbReference type="SAM" id="MobiDB-lite"/>
    </source>
</evidence>
<gene>
    <name evidence="9" type="primary">SNF5</name>
    <name evidence="9" type="ORF">HDU87_002238</name>
</gene>
<feature type="region of interest" description="Disordered" evidence="7">
    <location>
        <begin position="356"/>
        <end position="414"/>
    </location>
</feature>
<feature type="compositionally biased region" description="Polar residues" evidence="7">
    <location>
        <begin position="540"/>
        <end position="550"/>
    </location>
</feature>
<dbReference type="PANTHER" id="PTHR10019">
    <property type="entry name" value="SNF5"/>
    <property type="match status" value="1"/>
</dbReference>
<dbReference type="InterPro" id="IPR000679">
    <property type="entry name" value="Znf_GATA"/>
</dbReference>
<proteinExistence type="inferred from homology"/>
<dbReference type="GO" id="GO:0006338">
    <property type="term" value="P:chromatin remodeling"/>
    <property type="evidence" value="ECO:0007669"/>
    <property type="project" value="InterPro"/>
</dbReference>
<feature type="region of interest" description="Disordered" evidence="7">
    <location>
        <begin position="1009"/>
        <end position="1060"/>
    </location>
</feature>
<name>A0AAD5XRD5_9FUNG</name>
<feature type="region of interest" description="Disordered" evidence="7">
    <location>
        <begin position="1883"/>
        <end position="1930"/>
    </location>
</feature>
<comment type="caution">
    <text evidence="9">The sequence shown here is derived from an EMBL/GenBank/DDBJ whole genome shotgun (WGS) entry which is preliminary data.</text>
</comment>